<keyword evidence="1" id="KW-0472">Membrane</keyword>
<accession>A0ABM0K2C2</accession>
<evidence type="ECO:0000256" key="1">
    <source>
        <dbReference type="SAM" id="Phobius"/>
    </source>
</evidence>
<organism evidence="2 3">
    <name type="scientific">Aplysia californica</name>
    <name type="common">California sea hare</name>
    <dbReference type="NCBI Taxonomy" id="6500"/>
    <lineage>
        <taxon>Eukaryota</taxon>
        <taxon>Metazoa</taxon>
        <taxon>Spiralia</taxon>
        <taxon>Lophotrochozoa</taxon>
        <taxon>Mollusca</taxon>
        <taxon>Gastropoda</taxon>
        <taxon>Heterobranchia</taxon>
        <taxon>Euthyneura</taxon>
        <taxon>Tectipleura</taxon>
        <taxon>Aplysiida</taxon>
        <taxon>Aplysioidea</taxon>
        <taxon>Aplysiidae</taxon>
        <taxon>Aplysia</taxon>
    </lineage>
</organism>
<evidence type="ECO:0000313" key="2">
    <source>
        <dbReference type="Proteomes" id="UP000694888"/>
    </source>
</evidence>
<protein>
    <submittedName>
        <fullName evidence="3">Uncharacterized protein LOC101864709</fullName>
    </submittedName>
</protein>
<keyword evidence="2" id="KW-1185">Reference proteome</keyword>
<dbReference type="Gene3D" id="1.20.140.150">
    <property type="match status" value="1"/>
</dbReference>
<evidence type="ECO:0000313" key="3">
    <source>
        <dbReference type="RefSeq" id="XP_005107088.1"/>
    </source>
</evidence>
<dbReference type="Proteomes" id="UP000694888">
    <property type="component" value="Unplaced"/>
</dbReference>
<sequence>MMASVCLKVGLVSSGLGLTCAVMAIASSMWLRIRYPFLKNDIGLMRHCDVDSDYCGDMERLDALVDVRYAAWFRSVQALYLLHCVGLLVSTAMYILYTIRFFESKGSFKVLTAFNFLTVAFGVYAVAVFGTSYSKFFGLGSHPTTDDYSSLDWAFYTAITGCCFSFLVMIFSAMEASQAADIFRNMQHRITVWNTPYTLFVDQETA</sequence>
<proteinExistence type="predicted"/>
<keyword evidence="1" id="KW-1133">Transmembrane helix</keyword>
<dbReference type="GeneID" id="101864709"/>
<gene>
    <name evidence="3" type="primary">LOC101864709</name>
</gene>
<dbReference type="RefSeq" id="XP_005107088.1">
    <property type="nucleotide sequence ID" value="XM_005107031.3"/>
</dbReference>
<feature type="transmembrane region" description="Helical" evidence="1">
    <location>
        <begin position="153"/>
        <end position="174"/>
    </location>
</feature>
<reference evidence="3" key="1">
    <citation type="submission" date="2025-08" db="UniProtKB">
        <authorList>
            <consortium name="RefSeq"/>
        </authorList>
    </citation>
    <scope>IDENTIFICATION</scope>
</reference>
<keyword evidence="1" id="KW-0812">Transmembrane</keyword>
<name>A0ABM0K2C2_APLCA</name>
<feature type="transmembrane region" description="Helical" evidence="1">
    <location>
        <begin position="78"/>
        <end position="99"/>
    </location>
</feature>
<feature type="transmembrane region" description="Helical" evidence="1">
    <location>
        <begin position="111"/>
        <end position="133"/>
    </location>
</feature>